<evidence type="ECO:0000256" key="2">
    <source>
        <dbReference type="ARBA" id="ARBA00005102"/>
    </source>
</evidence>
<dbReference type="NCBIfam" id="TIGR01733">
    <property type="entry name" value="AA-adenyl-dom"/>
    <property type="match status" value="3"/>
</dbReference>
<feature type="domain" description="Carrier" evidence="10">
    <location>
        <begin position="2420"/>
        <end position="2495"/>
    </location>
</feature>
<comment type="caution">
    <text evidence="11">The sequence shown here is derived from an EMBL/GenBank/DDBJ whole genome shotgun (WGS) entry which is preliminary data.</text>
</comment>
<dbReference type="InterPro" id="IPR006162">
    <property type="entry name" value="Ppantetheine_attach_site"/>
</dbReference>
<dbReference type="InterPro" id="IPR000873">
    <property type="entry name" value="AMP-dep_synth/lig_dom"/>
</dbReference>
<dbReference type="InterPro" id="IPR025110">
    <property type="entry name" value="AMP-bd_C"/>
</dbReference>
<dbReference type="InterPro" id="IPR009081">
    <property type="entry name" value="PP-bd_ACP"/>
</dbReference>
<dbReference type="PANTHER" id="PTHR45527:SF10">
    <property type="entry name" value="PYOCHELIN SYNTHASE PCHF"/>
    <property type="match status" value="1"/>
</dbReference>
<dbReference type="Gene3D" id="3.30.300.30">
    <property type="match status" value="4"/>
</dbReference>
<keyword evidence="12" id="KW-1185">Reference proteome</keyword>
<dbReference type="GO" id="GO:0043041">
    <property type="term" value="P:amino acid activation for nonribosomal peptide biosynthetic process"/>
    <property type="evidence" value="ECO:0007669"/>
    <property type="project" value="TreeGrafter"/>
</dbReference>
<dbReference type="FunFam" id="1.10.1200.10:FF:000016">
    <property type="entry name" value="Non-ribosomal peptide synthase"/>
    <property type="match status" value="1"/>
</dbReference>
<dbReference type="GO" id="GO:0005737">
    <property type="term" value="C:cytoplasm"/>
    <property type="evidence" value="ECO:0007669"/>
    <property type="project" value="TreeGrafter"/>
</dbReference>
<evidence type="ECO:0000313" key="12">
    <source>
        <dbReference type="Proteomes" id="UP000176101"/>
    </source>
</evidence>
<dbReference type="Proteomes" id="UP000176101">
    <property type="component" value="Unassembled WGS sequence"/>
</dbReference>
<dbReference type="SMART" id="SM00823">
    <property type="entry name" value="PKS_PP"/>
    <property type="match status" value="4"/>
</dbReference>
<evidence type="ECO:0000256" key="9">
    <source>
        <dbReference type="ARBA" id="ARBA00033440"/>
    </source>
</evidence>
<dbReference type="STRING" id="1075402.AN216_01945"/>
<dbReference type="GO" id="GO:0017000">
    <property type="term" value="P:antibiotic biosynthetic process"/>
    <property type="evidence" value="ECO:0007669"/>
    <property type="project" value="UniProtKB-ARBA"/>
</dbReference>
<evidence type="ECO:0000313" key="11">
    <source>
        <dbReference type="EMBL" id="OEV05806.1"/>
    </source>
</evidence>
<dbReference type="InterPro" id="IPR010071">
    <property type="entry name" value="AA_adenyl_dom"/>
</dbReference>
<gene>
    <name evidence="11" type="ORF">AN216_01945</name>
</gene>
<dbReference type="Gene3D" id="3.30.559.30">
    <property type="entry name" value="Nonribosomal peptide synthetase, condensation domain"/>
    <property type="match status" value="3"/>
</dbReference>
<dbReference type="GO" id="GO:0031177">
    <property type="term" value="F:phosphopantetheine binding"/>
    <property type="evidence" value="ECO:0007669"/>
    <property type="project" value="InterPro"/>
</dbReference>
<dbReference type="InterPro" id="IPR020845">
    <property type="entry name" value="AMP-binding_CS"/>
</dbReference>
<evidence type="ECO:0000259" key="10">
    <source>
        <dbReference type="PROSITE" id="PS50075"/>
    </source>
</evidence>
<dbReference type="PANTHER" id="PTHR45527">
    <property type="entry name" value="NONRIBOSOMAL PEPTIDE SYNTHETASE"/>
    <property type="match status" value="1"/>
</dbReference>
<evidence type="ECO:0000256" key="1">
    <source>
        <dbReference type="ARBA" id="ARBA00001957"/>
    </source>
</evidence>
<dbReference type="InterPro" id="IPR057737">
    <property type="entry name" value="Condensation_MtbB-like"/>
</dbReference>
<organism evidence="11 12">
    <name type="scientific">Streptomyces oceani</name>
    <dbReference type="NCBI Taxonomy" id="1075402"/>
    <lineage>
        <taxon>Bacteria</taxon>
        <taxon>Bacillati</taxon>
        <taxon>Actinomycetota</taxon>
        <taxon>Actinomycetes</taxon>
        <taxon>Kitasatosporales</taxon>
        <taxon>Streptomycetaceae</taxon>
        <taxon>Streptomyces</taxon>
    </lineage>
</organism>
<dbReference type="InterPro" id="IPR042099">
    <property type="entry name" value="ANL_N_sf"/>
</dbReference>
<keyword evidence="8" id="KW-0677">Repeat</keyword>
<comment type="cofactor">
    <cofactor evidence="1">
        <name>pantetheine 4'-phosphate</name>
        <dbReference type="ChEBI" id="CHEBI:47942"/>
    </cofactor>
</comment>
<dbReference type="GO" id="GO:0016874">
    <property type="term" value="F:ligase activity"/>
    <property type="evidence" value="ECO:0007669"/>
    <property type="project" value="UniProtKB-KW"/>
</dbReference>
<dbReference type="PROSITE" id="PS00012">
    <property type="entry name" value="PHOSPHOPANTETHEINE"/>
    <property type="match status" value="3"/>
</dbReference>
<dbReference type="Gene3D" id="1.10.1200.10">
    <property type="entry name" value="ACP-like"/>
    <property type="match status" value="4"/>
</dbReference>
<dbReference type="CDD" id="cd19535">
    <property type="entry name" value="Cyc_NRPS"/>
    <property type="match status" value="3"/>
</dbReference>
<dbReference type="FunFam" id="3.30.300.30:FF:000015">
    <property type="entry name" value="Nonribosomal peptide synthase SidD"/>
    <property type="match status" value="1"/>
</dbReference>
<evidence type="ECO:0000256" key="3">
    <source>
        <dbReference type="ARBA" id="ARBA00007380"/>
    </source>
</evidence>
<evidence type="ECO:0000256" key="5">
    <source>
        <dbReference type="ARBA" id="ARBA00022450"/>
    </source>
</evidence>
<comment type="similarity">
    <text evidence="3">Belongs to the ATP-dependent AMP-binding enzyme family. MbtB subfamily.</text>
</comment>
<dbReference type="InterPro" id="IPR023213">
    <property type="entry name" value="CAT-like_dom_sf"/>
</dbReference>
<dbReference type="PROSITE" id="PS50075">
    <property type="entry name" value="CARRIER"/>
    <property type="match status" value="4"/>
</dbReference>
<keyword evidence="7" id="KW-0436">Ligase</keyword>
<dbReference type="Pfam" id="PF00550">
    <property type="entry name" value="PP-binding"/>
    <property type="match status" value="4"/>
</dbReference>
<dbReference type="GO" id="GO:0008610">
    <property type="term" value="P:lipid biosynthetic process"/>
    <property type="evidence" value="ECO:0007669"/>
    <property type="project" value="UniProtKB-ARBA"/>
</dbReference>
<dbReference type="EMBL" id="LJGU01000093">
    <property type="protein sequence ID" value="OEV05806.1"/>
    <property type="molecule type" value="Genomic_DNA"/>
</dbReference>
<reference evidence="11 12" key="1">
    <citation type="journal article" date="2016" name="Front. Microbiol.">
        <title>Comparative Genomics Analysis of Streptomyces Species Reveals Their Adaptation to the Marine Environment and Their Diversity at the Genomic Level.</title>
        <authorList>
            <person name="Tian X."/>
            <person name="Zhang Z."/>
            <person name="Yang T."/>
            <person name="Chen M."/>
            <person name="Li J."/>
            <person name="Chen F."/>
            <person name="Yang J."/>
            <person name="Li W."/>
            <person name="Zhang B."/>
            <person name="Zhang Z."/>
            <person name="Wu J."/>
            <person name="Zhang C."/>
            <person name="Long L."/>
            <person name="Xiao J."/>
        </authorList>
    </citation>
    <scope>NUCLEOTIDE SEQUENCE [LARGE SCALE GENOMIC DNA]</scope>
    <source>
        <strain evidence="11 12">SCSIO 02100</strain>
    </source>
</reference>
<dbReference type="InterPro" id="IPR045851">
    <property type="entry name" value="AMP-bd_C_sf"/>
</dbReference>
<dbReference type="InterPro" id="IPR001242">
    <property type="entry name" value="Condensation_dom"/>
</dbReference>
<dbReference type="SUPFAM" id="SSF53335">
    <property type="entry name" value="S-adenosyl-L-methionine-dependent methyltransferases"/>
    <property type="match status" value="1"/>
</dbReference>
<dbReference type="InterPro" id="IPR013217">
    <property type="entry name" value="Methyltransf_12"/>
</dbReference>
<dbReference type="Pfam" id="PF08242">
    <property type="entry name" value="Methyltransf_12"/>
    <property type="match status" value="1"/>
</dbReference>
<dbReference type="Pfam" id="PF00501">
    <property type="entry name" value="AMP-binding"/>
    <property type="match status" value="3"/>
</dbReference>
<evidence type="ECO:0000256" key="6">
    <source>
        <dbReference type="ARBA" id="ARBA00022553"/>
    </source>
</evidence>
<evidence type="ECO:0000256" key="7">
    <source>
        <dbReference type="ARBA" id="ARBA00022598"/>
    </source>
</evidence>
<dbReference type="FunFam" id="3.30.559.10:FF:000023">
    <property type="entry name" value="Non-ribosomal peptide synthetase"/>
    <property type="match status" value="3"/>
</dbReference>
<dbReference type="PROSITE" id="PS00455">
    <property type="entry name" value="AMP_BINDING"/>
    <property type="match status" value="3"/>
</dbReference>
<dbReference type="Pfam" id="PF13193">
    <property type="entry name" value="AMP-binding_C"/>
    <property type="match status" value="2"/>
</dbReference>
<dbReference type="Gene3D" id="3.30.559.10">
    <property type="entry name" value="Chloramphenicol acetyltransferase-like domain"/>
    <property type="match status" value="3"/>
</dbReference>
<dbReference type="Gene3D" id="3.40.50.150">
    <property type="entry name" value="Vaccinia Virus protein VP39"/>
    <property type="match status" value="1"/>
</dbReference>
<comment type="pathway">
    <text evidence="2">Siderophore biosynthesis; mycobactin biosynthesis.</text>
</comment>
<dbReference type="Gene3D" id="3.40.50.12780">
    <property type="entry name" value="N-terminal domain of ligase-like"/>
    <property type="match status" value="3"/>
</dbReference>
<dbReference type="SUPFAM" id="SSF52777">
    <property type="entry name" value="CoA-dependent acyltransferases"/>
    <property type="match status" value="6"/>
</dbReference>
<evidence type="ECO:0000256" key="8">
    <source>
        <dbReference type="ARBA" id="ARBA00022737"/>
    </source>
</evidence>
<proteinExistence type="inferred from homology"/>
<dbReference type="GO" id="GO:0072330">
    <property type="term" value="P:monocarboxylic acid biosynthetic process"/>
    <property type="evidence" value="ECO:0007669"/>
    <property type="project" value="UniProtKB-ARBA"/>
</dbReference>
<evidence type="ECO:0000256" key="4">
    <source>
        <dbReference type="ARBA" id="ARBA00016743"/>
    </source>
</evidence>
<dbReference type="InterPro" id="IPR036736">
    <property type="entry name" value="ACP-like_sf"/>
</dbReference>
<dbReference type="GO" id="GO:0009403">
    <property type="term" value="P:toxin biosynthetic process"/>
    <property type="evidence" value="ECO:0007669"/>
    <property type="project" value="UniProtKB-ARBA"/>
</dbReference>
<keyword evidence="5" id="KW-0596">Phosphopantetheine</keyword>
<dbReference type="PATRIC" id="fig|1075402.3.peg.3772"/>
<dbReference type="FunFam" id="3.30.559.30:FF:000006">
    <property type="entry name" value="Yersiniabactin polyketide/non-ribosomal peptide synthetase"/>
    <property type="match status" value="3"/>
</dbReference>
<dbReference type="SUPFAM" id="SSF47336">
    <property type="entry name" value="ACP-like"/>
    <property type="match status" value="4"/>
</dbReference>
<dbReference type="SUPFAM" id="SSF56801">
    <property type="entry name" value="Acetyl-CoA synthetase-like"/>
    <property type="match status" value="3"/>
</dbReference>
<protein>
    <recommendedName>
        <fullName evidence="4">Phenyloxazoline synthase MbtB</fullName>
    </recommendedName>
    <alternativeName>
        <fullName evidence="9">Mycobactin synthetase protein B</fullName>
    </alternativeName>
</protein>
<accession>A0A1E7KPI2</accession>
<dbReference type="InterPro" id="IPR029063">
    <property type="entry name" value="SAM-dependent_MTases_sf"/>
</dbReference>
<dbReference type="Pfam" id="PF00668">
    <property type="entry name" value="Condensation"/>
    <property type="match status" value="3"/>
</dbReference>
<sequence>MTLPVLHASVAELIGEPVESLRTDQDLIAAGLTSIMIMEIAARLNRAGLDLGFSTLVAHPTIDAWWSLVDKLPTEQKQPREKPVSAVDPTEPFALTPVQYAYWVGRREGQNLGGVGCHAYLEFDGQNVSPERLEAAFRTVLRRHQMLRACFLEDGRQQILDQSPWPGLSVQDLREATKAEVEERCLEIREHLSHRRLAVERGEVIDLRLTLLPAGACRVHLDLDLLVADAASIQIILNDLVRAYVAPDRPLRHLEQGFPEYQALRSVRRSEPREQARAYWEGRLPEIPGAPQLPLAEGAAQHQSPRFTRRSVHLDSDRWQRFCTRAQEHGITPSMALATAYSEVLATWSVDPRFCLNLTLFDRHPLHADVPDLVADFTNIILLAVDASLGDSFAARARALQGQFQADVAHSEYSGVEVLRDLTRERGGERAVAPVVFTSNLGRELVSHTFQEQFGRLGWSISQTPQVWLDHQVMEVDGGVWLSWDAVEGLFAPGVLDGMFGAYVGLLEWLVEGDWGGGVPGLVPESQVVVRERVNAVVGGVPEGLLYEGFLACAVEEPDAVALLWGESGFVSYGVLADRVLRLGAWLVAEGVGVGDAVAVSLPKGPDQVVAVLGVLVAGGVYVPVGVDQPVVRREAICARAGVRLTLGELPELSGVVPLSEPVRVSSDDAAYVIFTSGSTGEPKGVEVSHRAALNTVVEVNSRFGVGRGDRVLGVSALDFDLSVWDIFGLLSVGGGVVLVGEEERRDADVWLSLVVRHGVSVWNSAPVLCDMLVTAAEVSGGLPQSLRLALVSGDWVPLDLGERLAGLVSGCRLVALGGATEAAIWSNAFEVSVVESGWSSVPYGFPLANQSYRVVDSRGGDCPDWVPGELWIGGAGVARGYRNDPERTAASFVEYQGRRWYRTGDLGRYWPDGTLEFLGRADQQVKVRGHRVELGEIESALVGHPRVRYAVAAATGPRNQRRLTAALVSEVDSEGTTLVIDESDLFRFLADCLPSYAIPSHLHTLPTLPLTANGKVDRKAVQWVLEESDLGGSAVQSAPAGVVEELVAGVWCEVLGVASVFREANFFELGGDSLLATRLVARLRALGVEGAELAGLFAAPVLSEFAGPLVLGQAAEAVVLTSDPERRFEPFPLTDVQRAYWIGRSDQLPLGGVGTHYYTELDGDEVDVERLENALNALIAGHDMLRAVVEEPGVQRVLSDVPSFHIAVQEPSLEEAAASLTQLRDAMSHQIFDPSHWPLFDVRVVRYGTRARVGISIDYLVLDGLSVKLVLTELARLYADPDVVLEPVGVSFRDYVLSAGPDALERAAAERYWEERLEDLPGGPQLPLAVEPASVVRPRFTRRDTWLSPERWEAIKSRARQHGLTPSSVLLACYAEVLSTWSESPDLSIHLTLFDRRDVHADINRVLGDFTTLMLLGHRPQAGESWLDSARRLQGQLARDLEHRSVSSLWVTREMARRAGVSDVPMPVVFTSTLGLEDDFATALPAGFPELHWSISQTPQVWLDHQVMEVDGGVWLSWDAVEGLFAPGVLDGMFGAYVGLLEWLVEGDWGGGVPGLVPESQVVVRERVNAVVGGVPEGLLYEGFLACAVEEPDAVALLWGESGFVSYGVLADRVLRLGAWLVAEGVGVGDAVAVSLPKGPDQVVAVLGVLVAGGVYVPVGVDQPVVRREAICARAGVRLTLGELPELSGVVPLSEPVRVSSDDAAYVIFTSGSTGEPKGVEVSHRAALNTVVEVNSRFGVGRGDRVLGVSALDFDLSVWDIFGLLSVGGGVVLVGEEERRDADVWLSLVVRHGVSVWNSAPVLCDMLVTAAEVSGGLPQSLRLALVSGDWVPLDLGERLAGLVSGCRLVALGGATEAAIWSNAFEVSVVESGWSSVPYGFPLANQSYRVVDSRGGDCPDWVPGELWIGGAGVARGYRNDPERTAASFVEYQGRRWYRTGDLGRYWPDGTLEFLGRADQQVKVRGHRVELGEIESALVGHPRVRYAVAAATGPRNQRRLTAALVPEIARAATNAAIVATEGEANPHTAELEARLAESAILTIVAEYLEPAFARDMPATTGEGGWSPGVDLWLDWLTDRGVLTAGTNGYHRGPRHEEAMYAAAEPGWSTLAEETVGTTLEEVAGRLPSRLPDLAAVARKERDAITLVDDPDFAPENLIAARPDTTVALTALAEEIAAFSHELGRPVRVAELGARTGLVAQTVLAQLTSAEAEYTLLDESTGLLNAARQRLEASEHQAVYRQFGSATVPESLRHGFDVVLAVASLHRYAEPATATTLASLLLAPGGRLLALEPTEFPPVARLPIALIEEGFTNLHGRRHERRSPLLPQQEWADVLSGSGLETEIERRSAGLLLRAARPQDESLLNLDEFTEWSLDRLPSFMVPEQFHVLASTPLTANGKVDRKAVQWVLEESDLGGSAVQSAPAGVVEELVAGVWCEVLGVASVFREANFFELGGDSLLATRLVARLRALGVEGAELAGLFAAPVLSEFAGPLVLGQAAEAVVLTSDPERRFEPFPLTDVQRAYWIGRSDQLPLGGVGAHCFFEFDGEAVKLERLEAAVNTLVGRHEMLRAVFEDEGTQRILSEVPYFTVRADDEPNAHAAKTRLRDAMSHQVLALDTWPLFDVRVVRYGTRARVGISLDNSIFDGLSMMIFLTELARLYADPDVVLEPVGVSFRDYVLSAGPDALERAAAERYWEERLEDLPGGPQLPLAMEPASVVRPRFTRRDTWLSPERWEAIKSRARQHGLTPSSVLLACYAEVLSAWSAKSELTVNLTLFDRRDIHPDINRAIGDFTTLLPLAFVPEATWLDTARRLQSQLAQDLEHRSVSSVWVAREMAQRSGSTQIPLPVVFTSALGLDRELADMTARGFPERIGGQSQTPQVWLDHQVMEVDGGVWLSWDAVEGLFAPGVLDGMFGAYVGLLEWLVEGDWGGGVPGLVPESQVVVRERVNAVVGGVPEGLLYEGFLACAVEEPDAVALLWGESGFVSYGVLADRVLRLGAWLVAEGVGVGDAVAVSLPKGPDQVVAVLGVLVAGGVYVPVGVDQPVVRREAICARAGVRLTLGELPELSGVVPLSEPVRVSSDDAAYVIFTSGSTGEPKGVEVSHRAALNTVVEVNSRFGVGRGDRVLGVSALDFDLSVWDIFGLLSVGGGVVLVGEEERRDADVWLSLVVRHGVSVWNSAPVLCDMLVTAAEVSGGLPQSLRLALVSGDWVPLDLGERLAGLVSGCRLVALGGATEAAIWSNAFEVSVVESGWSSVPYGFPLANQSYRVVDSRGGDCPDWVPGELWIGGAGVARGYRNDPERTAASFVEYQGRRWYRTGDLGRYWPDGTLEFLGRADQQVKVRGHRVELGEIESALVGHPRVRYAVAAATGPRNQRRLTAALVSEVDSEGTTLVIDESDLFRFLADCLPSYAIPSHLHTLPTLPLTANGKVDRKAIQATLEAADDTVTQEGAAPDGQLEKHIAQAWEEILDVTVTSRSANFFQLGGDSLQATRLITRLRGQLGVELTLRDLFRDPTVSGLAARLADADQAATAHATEEFEEGAI</sequence>
<feature type="domain" description="Carrier" evidence="10">
    <location>
        <begin position="1039"/>
        <end position="1114"/>
    </location>
</feature>
<feature type="domain" description="Carrier" evidence="10">
    <location>
        <begin position="1"/>
        <end position="73"/>
    </location>
</feature>
<dbReference type="InterPro" id="IPR020806">
    <property type="entry name" value="PKS_PP-bd"/>
</dbReference>
<keyword evidence="6" id="KW-0597">Phosphoprotein</keyword>
<dbReference type="NCBIfam" id="NF003417">
    <property type="entry name" value="PRK04813.1"/>
    <property type="match status" value="4"/>
</dbReference>
<name>A0A1E7KPI2_9ACTN</name>
<feature type="domain" description="Carrier" evidence="10">
    <location>
        <begin position="3451"/>
        <end position="3526"/>
    </location>
</feature>